<dbReference type="InterPro" id="IPR028565">
    <property type="entry name" value="MHD"/>
</dbReference>
<keyword evidence="5" id="KW-0168">Coated pit</keyword>
<keyword evidence="3 6" id="KW-0653">Protein transport</keyword>
<dbReference type="Gene3D" id="2.60.40.1170">
    <property type="entry name" value="Mu homology domain, subdomain B"/>
    <property type="match status" value="2"/>
</dbReference>
<gene>
    <name evidence="8" type="ORF">MGAL_10B048737</name>
</gene>
<evidence type="ECO:0000313" key="8">
    <source>
        <dbReference type="EMBL" id="VDI06997.1"/>
    </source>
</evidence>
<dbReference type="GO" id="GO:0005905">
    <property type="term" value="C:clathrin-coated pit"/>
    <property type="evidence" value="ECO:0007669"/>
    <property type="project" value="UniProtKB-KW"/>
</dbReference>
<evidence type="ECO:0000256" key="6">
    <source>
        <dbReference type="PIRNR" id="PIRNR005992"/>
    </source>
</evidence>
<dbReference type="Pfam" id="PF00928">
    <property type="entry name" value="Adap_comp_sub"/>
    <property type="match status" value="1"/>
</dbReference>
<keyword evidence="2 6" id="KW-0813">Transport</keyword>
<evidence type="ECO:0000259" key="7">
    <source>
        <dbReference type="PROSITE" id="PS51072"/>
    </source>
</evidence>
<dbReference type="PIRSF" id="PIRSF005992">
    <property type="entry name" value="Clathrin_mu"/>
    <property type="match status" value="1"/>
</dbReference>
<accession>A0A8B6CPB1</accession>
<dbReference type="EMBL" id="UYJE01001991">
    <property type="protein sequence ID" value="VDI06997.1"/>
    <property type="molecule type" value="Genomic_DNA"/>
</dbReference>
<proteinExistence type="inferred from homology"/>
<dbReference type="InterPro" id="IPR011012">
    <property type="entry name" value="Longin-like_dom_sf"/>
</dbReference>
<name>A0A8B6CPB1_MYTGA</name>
<evidence type="ECO:0000256" key="4">
    <source>
        <dbReference type="ARBA" id="ARBA00023136"/>
    </source>
</evidence>
<dbReference type="InterPro" id="IPR050431">
    <property type="entry name" value="Adaptor_comp_med_subunit"/>
</dbReference>
<dbReference type="GO" id="GO:0030131">
    <property type="term" value="C:clathrin adaptor complex"/>
    <property type="evidence" value="ECO:0007669"/>
    <property type="project" value="UniProtKB-UniRule"/>
</dbReference>
<keyword evidence="4" id="KW-0472">Membrane</keyword>
<dbReference type="FunFam" id="3.30.450.60:FF:000002">
    <property type="entry name" value="AP-2 complex subunit mu, putative"/>
    <property type="match status" value="1"/>
</dbReference>
<dbReference type="AlphaFoldDB" id="A0A8B6CPB1"/>
<evidence type="ECO:0000256" key="1">
    <source>
        <dbReference type="ARBA" id="ARBA00004277"/>
    </source>
</evidence>
<dbReference type="InterPro" id="IPR001392">
    <property type="entry name" value="Clathrin_mu"/>
</dbReference>
<dbReference type="PRINTS" id="PR00314">
    <property type="entry name" value="CLATHRINADPT"/>
</dbReference>
<comment type="similarity">
    <text evidence="6">Belongs to the adaptor complexes medium subunit family.</text>
</comment>
<protein>
    <submittedName>
        <fullName evidence="8">AP-4 complex subunit mu-1</fullName>
    </submittedName>
</protein>
<evidence type="ECO:0000256" key="3">
    <source>
        <dbReference type="ARBA" id="ARBA00022927"/>
    </source>
</evidence>
<dbReference type="SUPFAM" id="SSF49447">
    <property type="entry name" value="Second domain of Mu2 adaptin subunit (ap50) of ap2 adaptor"/>
    <property type="match status" value="1"/>
</dbReference>
<dbReference type="PROSITE" id="PS51072">
    <property type="entry name" value="MHD"/>
    <property type="match status" value="1"/>
</dbReference>
<reference evidence="8" key="1">
    <citation type="submission" date="2018-11" db="EMBL/GenBank/DDBJ databases">
        <authorList>
            <person name="Alioto T."/>
            <person name="Alioto T."/>
        </authorList>
    </citation>
    <scope>NUCLEOTIDE SEQUENCE</scope>
</reference>
<dbReference type="OrthoDB" id="10259133at2759"/>
<dbReference type="GO" id="GO:0006886">
    <property type="term" value="P:intracellular protein transport"/>
    <property type="evidence" value="ECO:0007669"/>
    <property type="project" value="UniProtKB-UniRule"/>
</dbReference>
<comment type="caution">
    <text evidence="8">The sequence shown here is derived from an EMBL/GenBank/DDBJ whole genome shotgun (WGS) entry which is preliminary data.</text>
</comment>
<organism evidence="8 9">
    <name type="scientific">Mytilus galloprovincialis</name>
    <name type="common">Mediterranean mussel</name>
    <dbReference type="NCBI Taxonomy" id="29158"/>
    <lineage>
        <taxon>Eukaryota</taxon>
        <taxon>Metazoa</taxon>
        <taxon>Spiralia</taxon>
        <taxon>Lophotrochozoa</taxon>
        <taxon>Mollusca</taxon>
        <taxon>Bivalvia</taxon>
        <taxon>Autobranchia</taxon>
        <taxon>Pteriomorphia</taxon>
        <taxon>Mytilida</taxon>
        <taxon>Mytiloidea</taxon>
        <taxon>Mytilidae</taxon>
        <taxon>Mytilinae</taxon>
        <taxon>Mytilus</taxon>
    </lineage>
</organism>
<dbReference type="Proteomes" id="UP000596742">
    <property type="component" value="Unassembled WGS sequence"/>
</dbReference>
<dbReference type="Gene3D" id="3.30.450.60">
    <property type="match status" value="1"/>
</dbReference>
<feature type="domain" description="MHD" evidence="7">
    <location>
        <begin position="181"/>
        <end position="440"/>
    </location>
</feature>
<evidence type="ECO:0000313" key="9">
    <source>
        <dbReference type="Proteomes" id="UP000596742"/>
    </source>
</evidence>
<dbReference type="PANTHER" id="PTHR10529">
    <property type="entry name" value="AP COMPLEX SUBUNIT MU"/>
    <property type="match status" value="1"/>
</dbReference>
<dbReference type="GO" id="GO:0016192">
    <property type="term" value="P:vesicle-mediated transport"/>
    <property type="evidence" value="ECO:0007669"/>
    <property type="project" value="InterPro"/>
</dbReference>
<dbReference type="SUPFAM" id="SSF64356">
    <property type="entry name" value="SNARE-like"/>
    <property type="match status" value="1"/>
</dbReference>
<dbReference type="InterPro" id="IPR036168">
    <property type="entry name" value="AP2_Mu_C_sf"/>
</dbReference>
<evidence type="ECO:0000256" key="5">
    <source>
        <dbReference type="ARBA" id="ARBA00023176"/>
    </source>
</evidence>
<sequence length="443" mass="49969">MHFSEIFIVSGTESVLIYKSFRLDTDIKTKDVFLQTLKEPNILPHFKLKETYFFNIKRGGLYFVATSGHEISPIMVIEILCRLYSILKDYCGTVTEDSVQANNLLILEILNEFADSGYVQIASTEKLQPYIQSRPVMVKQTREVTSDITSRVFGIETKVSPGSSSIRSVVMSPVTDMDSVKNDLYIDIIEKLTAVINANGTASTLEVSGEMIVKNFVNGTPQIKIGLNEDLDILEGKSKGYGDHVQLDKCNFHPCVKLEEFESSKVIVMVPPVGEFSAMLYSTCGEIALHVPFRVLAFIDDAENSRDKILTLRLKNELPSNYNAVKVIIRLKVPTCVNRMSQQLNEPDQTAELTENQEIVWTIKKFPGRAEYVANFRLINSTSSEIKKYDIGPIRMDFEISGYTSSGLQIKGLKVQEMGKKINLNKWIRLITVSDSYVIKLWP</sequence>
<keyword evidence="9" id="KW-1185">Reference proteome</keyword>
<evidence type="ECO:0000256" key="2">
    <source>
        <dbReference type="ARBA" id="ARBA00022448"/>
    </source>
</evidence>
<comment type="subcellular location">
    <subcellularLocation>
        <location evidence="1">Membrane</location>
        <location evidence="1">Coated pit</location>
        <topology evidence="1">Peripheral membrane protein</topology>
        <orientation evidence="1">Cytoplasmic side</orientation>
    </subcellularLocation>
</comment>